<evidence type="ECO:0000313" key="3">
    <source>
        <dbReference type="Proteomes" id="UP001600894"/>
    </source>
</evidence>
<dbReference type="InterPro" id="IPR000192">
    <property type="entry name" value="Aminotrans_V_dom"/>
</dbReference>
<organism evidence="2 3">
    <name type="scientific">Enterocloster alcoholdehydrogenati</name>
    <dbReference type="NCBI Taxonomy" id="2547410"/>
    <lineage>
        <taxon>Bacteria</taxon>
        <taxon>Bacillati</taxon>
        <taxon>Bacillota</taxon>
        <taxon>Clostridia</taxon>
        <taxon>Lachnospirales</taxon>
        <taxon>Lachnospiraceae</taxon>
        <taxon>Enterocloster</taxon>
    </lineage>
</organism>
<protein>
    <submittedName>
        <fullName evidence="2">Aminotransferase class V-fold PLP-dependent enzyme</fullName>
    </submittedName>
</protein>
<dbReference type="GO" id="GO:0008483">
    <property type="term" value="F:transaminase activity"/>
    <property type="evidence" value="ECO:0007669"/>
    <property type="project" value="UniProtKB-KW"/>
</dbReference>
<keyword evidence="3" id="KW-1185">Reference proteome</keyword>
<gene>
    <name evidence="2" type="ORF">F130042H8_29340</name>
</gene>
<keyword evidence="2" id="KW-0032">Aminotransferase</keyword>
<dbReference type="Gene3D" id="3.90.1150.10">
    <property type="entry name" value="Aspartate Aminotransferase, domain 1"/>
    <property type="match status" value="1"/>
</dbReference>
<keyword evidence="2" id="KW-0808">Transferase</keyword>
<dbReference type="InterPro" id="IPR015422">
    <property type="entry name" value="PyrdxlP-dep_Trfase_small"/>
</dbReference>
<dbReference type="PANTHER" id="PTHR43586">
    <property type="entry name" value="CYSTEINE DESULFURASE"/>
    <property type="match status" value="1"/>
</dbReference>
<dbReference type="InterPro" id="IPR015421">
    <property type="entry name" value="PyrdxlP-dep_Trfase_major"/>
</dbReference>
<sequence length="374" mass="40960">MIYLDNAATSFPRPETVYQEMDRVNRTLSVNAGRGSYKAACEASRIIFDTKKKLAELMHCTGKADVVLTPSVTQAFNQVLNGLDITSDTVVYITPYEHNAVARTMESIRRRTGCTVMVLPLQRSLELDLKKTEYLFHEKNPDIVISTVISNVTGYELPVKELFGMAKQYHAVTIADAAQAAGLINLNFEDMNADIVGFAGHKTLCGPFGIGGFILSKDVLLKCVLTGGTGSDSLNLSMPESAPDRYEAGSGNIVAIAGLHAALEWLKDNQHMEHIKELTDYLTSQLSKNLAVTVFTMKEQLGIVSFIVEGYDSGDVGRILDDEFDIAVRTGYHCAPYIHEYLKDIAHGGTIRVGIGPFNTKEDLDALLDAIESL</sequence>
<accession>A0ABQ0B0S7</accession>
<dbReference type="EMBL" id="BAABXL010000001">
    <property type="protein sequence ID" value="GAA6269874.1"/>
    <property type="molecule type" value="Genomic_DNA"/>
</dbReference>
<evidence type="ECO:0000259" key="1">
    <source>
        <dbReference type="Pfam" id="PF00266"/>
    </source>
</evidence>
<dbReference type="RefSeq" id="WP_390470610.1">
    <property type="nucleotide sequence ID" value="NZ_BAABXL010000001.1"/>
</dbReference>
<name>A0ABQ0B0S7_9FIRM</name>
<dbReference type="PANTHER" id="PTHR43586:SF4">
    <property type="entry name" value="ISOPENICILLIN N EPIMERASE"/>
    <property type="match status" value="1"/>
</dbReference>
<dbReference type="Gene3D" id="3.40.640.10">
    <property type="entry name" value="Type I PLP-dependent aspartate aminotransferase-like (Major domain)"/>
    <property type="match status" value="1"/>
</dbReference>
<reference evidence="2 3" key="1">
    <citation type="submission" date="2024-04" db="EMBL/GenBank/DDBJ databases">
        <title>Defined microbial consortia suppress multidrug-resistant proinflammatory Enterobacteriaceae via ecological control.</title>
        <authorList>
            <person name="Furuichi M."/>
            <person name="Kawaguchi T."/>
            <person name="Pust M."/>
            <person name="Yasuma K."/>
            <person name="Plichta D."/>
            <person name="Hasegawa N."/>
            <person name="Ohya T."/>
            <person name="Bhattarai S."/>
            <person name="Sasajima S."/>
            <person name="Aoto Y."/>
            <person name="Tuganbaev T."/>
            <person name="Yaginuma M."/>
            <person name="Ueda M."/>
            <person name="Okahashi N."/>
            <person name="Amafuji K."/>
            <person name="Kiridooshi Y."/>
            <person name="Sugita K."/>
            <person name="Strazar M."/>
            <person name="Skelly A."/>
            <person name="Suda W."/>
            <person name="Hattori M."/>
            <person name="Nakamoto N."/>
            <person name="Caballero S."/>
            <person name="Norman J."/>
            <person name="Olle B."/>
            <person name="Tanoue T."/>
            <person name="Arita M."/>
            <person name="Bucci V."/>
            <person name="Atarashi K."/>
            <person name="Xavier R."/>
            <person name="Honda K."/>
        </authorList>
    </citation>
    <scope>NUCLEOTIDE SEQUENCE [LARGE SCALE GENOMIC DNA]</scope>
    <source>
        <strain evidence="3">f13</strain>
    </source>
</reference>
<feature type="domain" description="Aminotransferase class V" evidence="1">
    <location>
        <begin position="2"/>
        <end position="367"/>
    </location>
</feature>
<dbReference type="InterPro" id="IPR015424">
    <property type="entry name" value="PyrdxlP-dep_Trfase"/>
</dbReference>
<dbReference type="Pfam" id="PF00266">
    <property type="entry name" value="Aminotran_5"/>
    <property type="match status" value="1"/>
</dbReference>
<proteinExistence type="predicted"/>
<dbReference type="SUPFAM" id="SSF53383">
    <property type="entry name" value="PLP-dependent transferases"/>
    <property type="match status" value="1"/>
</dbReference>
<dbReference type="Proteomes" id="UP001600894">
    <property type="component" value="Unassembled WGS sequence"/>
</dbReference>
<evidence type="ECO:0000313" key="2">
    <source>
        <dbReference type="EMBL" id="GAA6269874.1"/>
    </source>
</evidence>
<comment type="caution">
    <text evidence="2">The sequence shown here is derived from an EMBL/GenBank/DDBJ whole genome shotgun (WGS) entry which is preliminary data.</text>
</comment>